<accession>A0A1Y5TMH5</accession>
<reference evidence="2 3" key="1">
    <citation type="submission" date="2017-03" db="EMBL/GenBank/DDBJ databases">
        <authorList>
            <person name="Afonso C.L."/>
            <person name="Miller P.J."/>
            <person name="Scott M.A."/>
            <person name="Spackman E."/>
            <person name="Goraichik I."/>
            <person name="Dimitrov K.M."/>
            <person name="Suarez D.L."/>
            <person name="Swayne D.E."/>
        </authorList>
    </citation>
    <scope>NUCLEOTIDE SEQUENCE [LARGE SCALE GENOMIC DNA]</scope>
    <source>
        <strain evidence="2 3">CECT 7680</strain>
    </source>
</reference>
<evidence type="ECO:0000256" key="1">
    <source>
        <dbReference type="SAM" id="Phobius"/>
    </source>
</evidence>
<sequence>MVGTAQYSHLNCNQIIRERNRVVTSVNDLTGRQNKAATNDAVAMGVGLVLFWPALFAVGFSEDLAPQLAQMKGQYEALTQIGIERNCFDV</sequence>
<dbReference type="Proteomes" id="UP000193409">
    <property type="component" value="Unassembled WGS sequence"/>
</dbReference>
<keyword evidence="1" id="KW-1133">Transmembrane helix</keyword>
<feature type="transmembrane region" description="Helical" evidence="1">
    <location>
        <begin position="41"/>
        <end position="61"/>
    </location>
</feature>
<keyword evidence="1" id="KW-0472">Membrane</keyword>
<proteinExistence type="predicted"/>
<evidence type="ECO:0000313" key="2">
    <source>
        <dbReference type="EMBL" id="SLN63652.1"/>
    </source>
</evidence>
<dbReference type="EMBL" id="FWFQ01000034">
    <property type="protein sequence ID" value="SLN63652.1"/>
    <property type="molecule type" value="Genomic_DNA"/>
</dbReference>
<name>A0A1Y5TMH5_9RHOB</name>
<evidence type="ECO:0000313" key="3">
    <source>
        <dbReference type="Proteomes" id="UP000193409"/>
    </source>
</evidence>
<protein>
    <submittedName>
        <fullName evidence="2">Uncharacterized protein</fullName>
    </submittedName>
</protein>
<organism evidence="2 3">
    <name type="scientific">Pseudoruegeria aquimaris</name>
    <dbReference type="NCBI Taxonomy" id="393663"/>
    <lineage>
        <taxon>Bacteria</taxon>
        <taxon>Pseudomonadati</taxon>
        <taxon>Pseudomonadota</taxon>
        <taxon>Alphaproteobacteria</taxon>
        <taxon>Rhodobacterales</taxon>
        <taxon>Roseobacteraceae</taxon>
        <taxon>Pseudoruegeria</taxon>
    </lineage>
</organism>
<keyword evidence="3" id="KW-1185">Reference proteome</keyword>
<dbReference type="OrthoDB" id="7862470at2"/>
<dbReference type="AlphaFoldDB" id="A0A1Y5TMH5"/>
<dbReference type="RefSeq" id="WP_085869855.1">
    <property type="nucleotide sequence ID" value="NZ_FWFQ01000034.1"/>
</dbReference>
<gene>
    <name evidence="2" type="ORF">PSA7680_03367</name>
</gene>
<keyword evidence="1" id="KW-0812">Transmembrane</keyword>